<proteinExistence type="predicted"/>
<comment type="caution">
    <text evidence="1">The sequence shown here is derived from an EMBL/GenBank/DDBJ whole genome shotgun (WGS) entry which is preliminary data.</text>
</comment>
<organism evidence="1 2">
    <name type="scientific">Aedoeadaptatus acetigenes</name>
    <dbReference type="NCBI Taxonomy" id="2981723"/>
    <lineage>
        <taxon>Bacteria</taxon>
        <taxon>Bacillati</taxon>
        <taxon>Bacillota</taxon>
        <taxon>Tissierellia</taxon>
        <taxon>Tissierellales</taxon>
        <taxon>Peptoniphilaceae</taxon>
        <taxon>Aedoeadaptatus</taxon>
    </lineage>
</organism>
<dbReference type="EMBL" id="JBBNPS010000001">
    <property type="protein sequence ID" value="MEQ3352775.1"/>
    <property type="molecule type" value="Genomic_DNA"/>
</dbReference>
<protein>
    <submittedName>
        <fullName evidence="1">Uncharacterized protein</fullName>
    </submittedName>
</protein>
<dbReference type="RefSeq" id="WP_349053203.1">
    <property type="nucleotide sequence ID" value="NZ_JBBNPS010000001.1"/>
</dbReference>
<sequence length="59" mass="7080">MKEADVVAFLNFRRKFSKREWHELNRAVEAREMEKADKIELDDLDLEIILSKLNVLSEF</sequence>
<name>A0ABV1J3K7_9FIRM</name>
<gene>
    <name evidence="1" type="ORF">AAA081_00450</name>
</gene>
<accession>A0ABV1J3K7</accession>
<keyword evidence="2" id="KW-1185">Reference proteome</keyword>
<evidence type="ECO:0000313" key="1">
    <source>
        <dbReference type="EMBL" id="MEQ3352775.1"/>
    </source>
</evidence>
<evidence type="ECO:0000313" key="2">
    <source>
        <dbReference type="Proteomes" id="UP001481872"/>
    </source>
</evidence>
<dbReference type="Proteomes" id="UP001481872">
    <property type="component" value="Unassembled WGS sequence"/>
</dbReference>
<reference evidence="1 2" key="1">
    <citation type="submission" date="2024-04" db="EMBL/GenBank/DDBJ databases">
        <title>Human intestinal bacterial collection.</title>
        <authorList>
            <person name="Pauvert C."/>
            <person name="Hitch T.C.A."/>
            <person name="Clavel T."/>
        </authorList>
    </citation>
    <scope>NUCLEOTIDE SEQUENCE [LARGE SCALE GENOMIC DNA]</scope>
    <source>
        <strain evidence="1 2">CLA-SR-H026</strain>
    </source>
</reference>